<dbReference type="SUPFAM" id="SSF58014">
    <property type="entry name" value="Coiled-coil domain of nucleotide exchange factor GrpE"/>
    <property type="match status" value="1"/>
</dbReference>
<evidence type="ECO:0000256" key="4">
    <source>
        <dbReference type="RuleBase" id="RU004478"/>
    </source>
</evidence>
<feature type="coiled-coil region" evidence="5">
    <location>
        <begin position="91"/>
        <end position="125"/>
    </location>
</feature>
<keyword evidence="5" id="KW-0175">Coiled coil</keyword>
<name>A0A976M4K7_THEOR</name>
<evidence type="ECO:0000256" key="6">
    <source>
        <dbReference type="SAM" id="MobiDB-lite"/>
    </source>
</evidence>
<feature type="compositionally biased region" description="Acidic residues" evidence="6">
    <location>
        <begin position="79"/>
        <end position="88"/>
    </location>
</feature>
<comment type="function">
    <text evidence="3">Essential component of the PAM complex, a complex required for the translocation of transit peptide-containing proteins from the inner membrane into the mitochondrial matrix in an ATP-dependent manner.</text>
</comment>
<evidence type="ECO:0000256" key="5">
    <source>
        <dbReference type="SAM" id="Coils"/>
    </source>
</evidence>
<dbReference type="InterPro" id="IPR009012">
    <property type="entry name" value="GrpE_head"/>
</dbReference>
<keyword evidence="2 3" id="KW-0143">Chaperone</keyword>
<dbReference type="InterPro" id="IPR000740">
    <property type="entry name" value="GrpE"/>
</dbReference>
<dbReference type="GO" id="GO:0001405">
    <property type="term" value="C:PAM complex, Tim23 associated import motor"/>
    <property type="evidence" value="ECO:0007669"/>
    <property type="project" value="TreeGrafter"/>
</dbReference>
<sequence>MNLNIYRPVCHNLLKNIGYSLLNKNGIGVNNIIRINTDTFLRQCTSAYINRRFFTSVDSTKESREKAVKDSEGKTENETMNETDEQDLMPEDALRQENESMKQKLSTLENKLKELELKYKLSLSNCDNMCKIHKKELDNAKVYAVTDFAKALLEVADTFELAFQHLKNSESEGSGGDFVDGIKMTENLLQQTFERFGIERYESLNEEFNPQVHEAMFEVGDKNSHNKVIQVVKNGYKISGRILRPAKVGVSKRL</sequence>
<dbReference type="EMBL" id="CP056065">
    <property type="protein sequence ID" value="UKJ88311.2"/>
    <property type="molecule type" value="Genomic_DNA"/>
</dbReference>
<dbReference type="GO" id="GO:0030150">
    <property type="term" value="P:protein import into mitochondrial matrix"/>
    <property type="evidence" value="ECO:0007669"/>
    <property type="project" value="TreeGrafter"/>
</dbReference>
<feature type="region of interest" description="Disordered" evidence="6">
    <location>
        <begin position="64"/>
        <end position="88"/>
    </location>
</feature>
<gene>
    <name evidence="7" type="ORF">MACJ_000755</name>
</gene>
<comment type="similarity">
    <text evidence="1 4">Belongs to the GrpE family.</text>
</comment>
<dbReference type="CDD" id="cd00446">
    <property type="entry name" value="GrpE"/>
    <property type="match status" value="1"/>
</dbReference>
<organism evidence="7 8">
    <name type="scientific">Theileria orientalis</name>
    <dbReference type="NCBI Taxonomy" id="68886"/>
    <lineage>
        <taxon>Eukaryota</taxon>
        <taxon>Sar</taxon>
        <taxon>Alveolata</taxon>
        <taxon>Apicomplexa</taxon>
        <taxon>Aconoidasida</taxon>
        <taxon>Piroplasmida</taxon>
        <taxon>Theileriidae</taxon>
        <taxon>Theileria</taxon>
    </lineage>
</organism>
<dbReference type="SUPFAM" id="SSF51064">
    <property type="entry name" value="Head domain of nucleotide exchange factor GrpE"/>
    <property type="match status" value="1"/>
</dbReference>
<dbReference type="GO" id="GO:0051082">
    <property type="term" value="F:unfolded protein binding"/>
    <property type="evidence" value="ECO:0007669"/>
    <property type="project" value="TreeGrafter"/>
</dbReference>
<proteinExistence type="inferred from homology"/>
<dbReference type="PROSITE" id="PS01071">
    <property type="entry name" value="GRPE"/>
    <property type="match status" value="1"/>
</dbReference>
<dbReference type="PANTHER" id="PTHR21237:SF23">
    <property type="entry name" value="GRPE PROTEIN HOMOLOG, MITOCHONDRIAL"/>
    <property type="match status" value="1"/>
</dbReference>
<keyword evidence="3" id="KW-0496">Mitochondrion</keyword>
<dbReference type="GO" id="GO:0042803">
    <property type="term" value="F:protein homodimerization activity"/>
    <property type="evidence" value="ECO:0007669"/>
    <property type="project" value="InterPro"/>
</dbReference>
<dbReference type="GO" id="GO:0006457">
    <property type="term" value="P:protein folding"/>
    <property type="evidence" value="ECO:0007669"/>
    <property type="project" value="InterPro"/>
</dbReference>
<dbReference type="PRINTS" id="PR00773">
    <property type="entry name" value="GRPEPROTEIN"/>
</dbReference>
<reference evidence="7" key="1">
    <citation type="submission" date="2022-07" db="EMBL/GenBank/DDBJ databases">
        <title>Evaluation of T. orientalis genome assembly methods using nanopore sequencing and analysis of variation between genomes.</title>
        <authorList>
            <person name="Yam J."/>
            <person name="Micallef M.L."/>
            <person name="Liu M."/>
            <person name="Djordjevic S.P."/>
            <person name="Bogema D.R."/>
            <person name="Jenkins C."/>
        </authorList>
    </citation>
    <scope>NUCLEOTIDE SEQUENCE</scope>
    <source>
        <strain evidence="7">Fish Creek</strain>
    </source>
</reference>
<protein>
    <recommendedName>
        <fullName evidence="3">GrpE protein homolog</fullName>
    </recommendedName>
</protein>
<evidence type="ECO:0000313" key="8">
    <source>
        <dbReference type="Proteomes" id="UP000244803"/>
    </source>
</evidence>
<dbReference type="Gene3D" id="3.90.20.20">
    <property type="match status" value="1"/>
</dbReference>
<dbReference type="HAMAP" id="MF_01151">
    <property type="entry name" value="GrpE"/>
    <property type="match status" value="1"/>
</dbReference>
<dbReference type="Gene3D" id="2.30.22.10">
    <property type="entry name" value="Head domain of nucleotide exchange factor GrpE"/>
    <property type="match status" value="1"/>
</dbReference>
<dbReference type="InterPro" id="IPR013805">
    <property type="entry name" value="GrpE_CC"/>
</dbReference>
<dbReference type="PANTHER" id="PTHR21237">
    <property type="entry name" value="GRPE PROTEIN"/>
    <property type="match status" value="1"/>
</dbReference>
<dbReference type="OrthoDB" id="201635at2759"/>
<dbReference type="Pfam" id="PF01025">
    <property type="entry name" value="GrpE"/>
    <property type="match status" value="1"/>
</dbReference>
<dbReference type="AlphaFoldDB" id="A0A976M4K7"/>
<accession>A0A976M4K7</accession>
<dbReference type="GO" id="GO:0000774">
    <property type="term" value="F:adenyl-nucleotide exchange factor activity"/>
    <property type="evidence" value="ECO:0007669"/>
    <property type="project" value="InterPro"/>
</dbReference>
<evidence type="ECO:0000256" key="3">
    <source>
        <dbReference type="RuleBase" id="RU000640"/>
    </source>
</evidence>
<dbReference type="GO" id="GO:0051087">
    <property type="term" value="F:protein-folding chaperone binding"/>
    <property type="evidence" value="ECO:0007669"/>
    <property type="project" value="InterPro"/>
</dbReference>
<evidence type="ECO:0000256" key="2">
    <source>
        <dbReference type="ARBA" id="ARBA00023186"/>
    </source>
</evidence>
<evidence type="ECO:0000256" key="1">
    <source>
        <dbReference type="ARBA" id="ARBA00009054"/>
    </source>
</evidence>
<comment type="subcellular location">
    <subcellularLocation>
        <location evidence="3">Mitochondrion matrix</location>
    </subcellularLocation>
</comment>
<evidence type="ECO:0000313" key="7">
    <source>
        <dbReference type="EMBL" id="UKJ88311.2"/>
    </source>
</evidence>
<feature type="compositionally biased region" description="Basic and acidic residues" evidence="6">
    <location>
        <begin position="64"/>
        <end position="77"/>
    </location>
</feature>
<dbReference type="Proteomes" id="UP000244803">
    <property type="component" value="Chromosome 1"/>
</dbReference>